<keyword evidence="1" id="KW-0812">Transmembrane</keyword>
<keyword evidence="1" id="KW-0472">Membrane</keyword>
<evidence type="ECO:0000256" key="1">
    <source>
        <dbReference type="SAM" id="Phobius"/>
    </source>
</evidence>
<evidence type="ECO:0008006" key="4">
    <source>
        <dbReference type="Google" id="ProtNLM"/>
    </source>
</evidence>
<accession>A0A2W4RIV1</accession>
<organism evidence="2 3">
    <name type="scientific">Candidatus Methylumidiphilus alinenensis</name>
    <dbReference type="NCBI Taxonomy" id="2202197"/>
    <lineage>
        <taxon>Bacteria</taxon>
        <taxon>Pseudomonadati</taxon>
        <taxon>Pseudomonadota</taxon>
        <taxon>Gammaproteobacteria</taxon>
        <taxon>Methylococcales</taxon>
        <taxon>Candidatus Methylumidiphilus</taxon>
    </lineage>
</organism>
<evidence type="ECO:0000313" key="3">
    <source>
        <dbReference type="Proteomes" id="UP000249396"/>
    </source>
</evidence>
<reference evidence="2 3" key="1">
    <citation type="journal article" date="2018" name="Aquat. Microb. Ecol.">
        <title>Gammaproteobacterial methanotrophs dominate.</title>
        <authorList>
            <person name="Rissanen A.J."/>
            <person name="Saarenheimo J."/>
            <person name="Tiirola M."/>
            <person name="Peura S."/>
            <person name="Aalto S.L."/>
            <person name="Karvinen A."/>
            <person name="Nykanen H."/>
        </authorList>
    </citation>
    <scope>NUCLEOTIDE SEQUENCE [LARGE SCALE GENOMIC DNA]</scope>
    <source>
        <strain evidence="2">AMbin10</strain>
    </source>
</reference>
<keyword evidence="1" id="KW-1133">Transmembrane helix</keyword>
<dbReference type="Proteomes" id="UP000249396">
    <property type="component" value="Unassembled WGS sequence"/>
</dbReference>
<comment type="caution">
    <text evidence="2">The sequence shown here is derived from an EMBL/GenBank/DDBJ whole genome shotgun (WGS) entry which is preliminary data.</text>
</comment>
<evidence type="ECO:0000313" key="2">
    <source>
        <dbReference type="EMBL" id="PZN82566.1"/>
    </source>
</evidence>
<dbReference type="EMBL" id="QJPH01000213">
    <property type="protein sequence ID" value="PZN82566.1"/>
    <property type="molecule type" value="Genomic_DNA"/>
</dbReference>
<protein>
    <recommendedName>
        <fullName evidence="4">YtkA-like domain-containing protein</fullName>
    </recommendedName>
</protein>
<proteinExistence type="predicted"/>
<name>A0A2W4RIV1_9GAMM</name>
<sequence>MLFLLLPNMVQAHGGDERTRIMIGEYLLTPVFAKPPKTGDNFVYMQIVNGTGKPVSGAQVEISAKTVENTNPHQEDGANGADMMNSMADMQGMHAMHGMGSSPTTAPIHDMSSMKSMDTAPTQAPFNELPPSSGDYFGVITFSAPGHWKLNTHFTINGQMFNADFPVDVGDRSSSFAITALAAFIGLNALIIWIASFTKRNPVSV</sequence>
<dbReference type="AlphaFoldDB" id="A0A2W4RIV1"/>
<feature type="transmembrane region" description="Helical" evidence="1">
    <location>
        <begin position="176"/>
        <end position="195"/>
    </location>
</feature>
<gene>
    <name evidence="2" type="ORF">DM484_06240</name>
</gene>